<dbReference type="Proteomes" id="UP001211907">
    <property type="component" value="Unassembled WGS sequence"/>
</dbReference>
<dbReference type="InterPro" id="IPR000008">
    <property type="entry name" value="C2_dom"/>
</dbReference>
<dbReference type="InterPro" id="IPR052455">
    <property type="entry name" value="Tricalbin_domain"/>
</dbReference>
<dbReference type="SUPFAM" id="SSF49562">
    <property type="entry name" value="C2 domain (Calcium/lipid-binding domain, CaLB)"/>
    <property type="match status" value="5"/>
</dbReference>
<reference evidence="9" key="1">
    <citation type="submission" date="2020-05" db="EMBL/GenBank/DDBJ databases">
        <title>Phylogenomic resolution of chytrid fungi.</title>
        <authorList>
            <person name="Stajich J.E."/>
            <person name="Amses K."/>
            <person name="Simmons R."/>
            <person name="Seto K."/>
            <person name="Myers J."/>
            <person name="Bonds A."/>
            <person name="Quandt C.A."/>
            <person name="Barry K."/>
            <person name="Liu P."/>
            <person name="Grigoriev I."/>
            <person name="Longcore J.E."/>
            <person name="James T.Y."/>
        </authorList>
    </citation>
    <scope>NUCLEOTIDE SEQUENCE</scope>
    <source>
        <strain evidence="9">JEL0513</strain>
    </source>
</reference>
<evidence type="ECO:0000259" key="7">
    <source>
        <dbReference type="PROSITE" id="PS50004"/>
    </source>
</evidence>
<keyword evidence="5" id="KW-0472">Membrane</keyword>
<name>A0AAD5XJA4_9FUNG</name>
<sequence>MSQSKQQNENVQPESGEPDSAIQISGVASSNPKKNQLKHTVTRLFEKKKNEGKLFKVAQMAISSSKNGDDVPFDIDNSLGRFVAATEAIIAAQQFQEIKNLTKSPVSIALSTLIGLSYENVNDFLPQFLHTPVINLASLKDQVLEKFEIAKKFVDQVVLWESVKNSLYITSGVFSAWFIGYWNLGVGWMQIDAETVEWLNNFVDHFWLQFEPTLSESLRNIIDPILSSSKPSFLDDLSLTVFTLGSVAPRINTIKTVFQSVEDIIQMELEVLFVPVDEDGVSKRQKELGTVRHSKIEVVAKIGKGSVAIPIPVVVSEIEFRAKLKLDLKFVSKYPHVESITYSFEETPKIDFTLRPLKTLDIMDTPALKASLNNILAYALAGFVYPSTNSINLDAMLNGTDIGVLKITLHEAKNLKNMELAGVSDPYVLIAIGGKIVGRTKAIENSLNPYWGQTLFIPVMSSNLHFKDQTIPGAAPDELTFEIFDKNENGKDKTMGSIKPLKLSRWTKLLETGNSTDTARGIDSPKVPPLSRGPELTSDERDSLITDWGTPFSENGDDVWHTISLKDSGPTVNEIKRQRGELRLEISYILLQDKDRKSPLAPSKSEDNTISLISTNEEDSLTSGILTVNVHSGKEFSTSRQSTLKCEIHILGVEFPPNNFNSLVGSTQGVKKTGNPKWESPIRFYVMDSKNAICKFEIKDGSKLIGFVELKVSQIIKVLSSKESDSDWFPLSNRIGGKIRLTFAWNPTNPQNVGEKSVLAKGREPQGVVKIKLLKAKALINVEIMGRKSDPYAKINIGRELVGATLVKDNTLDPVWNETFYGVFYSPKQKVLIELWDFNNVKKDKSLGRVELTFKDIQTYNDDSVEKSAEILKLKNDGLRVELSGNVYRVVAPIYLKKIEDLENSSFSENNAEQEQDQEASVLVKPVNKIRRAETERIVQAALLQRGFLYFEMETYGTAGAHIIPLDMMEIEYIERKKDELQSEIRRIRKLQEVKVLTEDVANLKIEEIEACGCIGEINQAQKRLLELPTAKKMLSEYDAGMLYIDLQKATNLEAVDHGGTSDPYCLIYLNDDLIHKTETHKKNLNPIFKESVNCGIQSRLKSTINFTIKDFNVIGKHTTLGTIELDLAEIKSMELKNFIKPLSGARHGELHFSVFFDHKVAPRKKKETTATVDAASARLEDEENAAIKMAKGVGLGTKEAFENIGKVLLKGNIAGVKRQEHVITAADVAMKQNGIDISHILEHESLVHDQNSDKDSKRDEDKARSGTVLLTIQEAKNLKAVDENGKADPYIKVNQILHGKKTTLLKTKVIKKELNPKWHESVVIKVPPSTITLVVKDKNTFGASKPLGEVELDLELLLRDAPVFEQWVDITLGGTGSILVKAQLTEDRNRAASMRSRTSSSSDPFNLVYRNSETIRYNTGMDQINRILRHKKSSTPNLHL</sequence>
<evidence type="ECO:0000256" key="3">
    <source>
        <dbReference type="ARBA" id="ARBA00023055"/>
    </source>
</evidence>
<feature type="domain" description="C2" evidence="7">
    <location>
        <begin position="385"/>
        <end position="519"/>
    </location>
</feature>
<evidence type="ECO:0000313" key="10">
    <source>
        <dbReference type="Proteomes" id="UP001211907"/>
    </source>
</evidence>
<evidence type="ECO:0000256" key="4">
    <source>
        <dbReference type="ARBA" id="ARBA00023121"/>
    </source>
</evidence>
<evidence type="ECO:0000256" key="2">
    <source>
        <dbReference type="ARBA" id="ARBA00022448"/>
    </source>
</evidence>
<feature type="compositionally biased region" description="Polar residues" evidence="6">
    <location>
        <begin position="22"/>
        <end position="34"/>
    </location>
</feature>
<dbReference type="PROSITE" id="PS50004">
    <property type="entry name" value="C2"/>
    <property type="match status" value="5"/>
</dbReference>
<dbReference type="Pfam" id="PF00168">
    <property type="entry name" value="C2"/>
    <property type="match status" value="5"/>
</dbReference>
<evidence type="ECO:0000256" key="5">
    <source>
        <dbReference type="ARBA" id="ARBA00023136"/>
    </source>
</evidence>
<comment type="caution">
    <text evidence="9">The sequence shown here is derived from an EMBL/GenBank/DDBJ whole genome shotgun (WGS) entry which is preliminary data.</text>
</comment>
<keyword evidence="3" id="KW-0445">Lipid transport</keyword>
<dbReference type="InterPro" id="IPR031468">
    <property type="entry name" value="SMP_LBD"/>
</dbReference>
<feature type="domain" description="C2" evidence="7">
    <location>
        <begin position="1024"/>
        <end position="1141"/>
    </location>
</feature>
<dbReference type="GO" id="GO:0016020">
    <property type="term" value="C:membrane"/>
    <property type="evidence" value="ECO:0007669"/>
    <property type="project" value="UniProtKB-SubCell"/>
</dbReference>
<dbReference type="EMBL" id="JADGJH010000190">
    <property type="protein sequence ID" value="KAJ3134514.1"/>
    <property type="molecule type" value="Genomic_DNA"/>
</dbReference>
<evidence type="ECO:0000313" key="9">
    <source>
        <dbReference type="EMBL" id="KAJ3134514.1"/>
    </source>
</evidence>
<feature type="region of interest" description="Disordered" evidence="6">
    <location>
        <begin position="514"/>
        <end position="539"/>
    </location>
</feature>
<protein>
    <submittedName>
        <fullName evidence="9">Uncharacterized protein</fullName>
    </submittedName>
</protein>
<dbReference type="InterPro" id="IPR035892">
    <property type="entry name" value="C2_domain_sf"/>
</dbReference>
<dbReference type="GO" id="GO:0008289">
    <property type="term" value="F:lipid binding"/>
    <property type="evidence" value="ECO:0007669"/>
    <property type="project" value="UniProtKB-KW"/>
</dbReference>
<feature type="domain" description="C2" evidence="7">
    <location>
        <begin position="1250"/>
        <end position="1369"/>
    </location>
</feature>
<gene>
    <name evidence="9" type="ORF">HK100_003559</name>
</gene>
<accession>A0AAD5XJA4</accession>
<dbReference type="CDD" id="cd00030">
    <property type="entry name" value="C2"/>
    <property type="match status" value="1"/>
</dbReference>
<keyword evidence="10" id="KW-1185">Reference proteome</keyword>
<evidence type="ECO:0000256" key="6">
    <source>
        <dbReference type="SAM" id="MobiDB-lite"/>
    </source>
</evidence>
<feature type="domain" description="C2" evidence="7">
    <location>
        <begin position="750"/>
        <end position="869"/>
    </location>
</feature>
<feature type="domain" description="SMP-LTD" evidence="8">
    <location>
        <begin position="192"/>
        <end position="394"/>
    </location>
</feature>
<dbReference type="Gene3D" id="2.60.40.150">
    <property type="entry name" value="C2 domain"/>
    <property type="match status" value="5"/>
</dbReference>
<dbReference type="PROSITE" id="PS51847">
    <property type="entry name" value="SMP"/>
    <property type="match status" value="1"/>
</dbReference>
<dbReference type="Pfam" id="PF25669">
    <property type="entry name" value="SMP_MUG190-like"/>
    <property type="match status" value="1"/>
</dbReference>
<organism evidence="9 10">
    <name type="scientific">Physocladia obscura</name>
    <dbReference type="NCBI Taxonomy" id="109957"/>
    <lineage>
        <taxon>Eukaryota</taxon>
        <taxon>Fungi</taxon>
        <taxon>Fungi incertae sedis</taxon>
        <taxon>Chytridiomycota</taxon>
        <taxon>Chytridiomycota incertae sedis</taxon>
        <taxon>Chytridiomycetes</taxon>
        <taxon>Chytridiales</taxon>
        <taxon>Chytriomycetaceae</taxon>
        <taxon>Physocladia</taxon>
    </lineage>
</organism>
<comment type="subcellular location">
    <subcellularLocation>
        <location evidence="1">Membrane</location>
    </subcellularLocation>
</comment>
<feature type="domain" description="C2" evidence="7">
    <location>
        <begin position="606"/>
        <end position="733"/>
    </location>
</feature>
<dbReference type="PANTHER" id="PTHR46980:SF2">
    <property type="entry name" value="TRICALBIN-1-RELATED"/>
    <property type="match status" value="1"/>
</dbReference>
<feature type="compositionally biased region" description="Polar residues" evidence="6">
    <location>
        <begin position="1"/>
        <end position="13"/>
    </location>
</feature>
<dbReference type="SMART" id="SM00239">
    <property type="entry name" value="C2"/>
    <property type="match status" value="5"/>
</dbReference>
<evidence type="ECO:0000256" key="1">
    <source>
        <dbReference type="ARBA" id="ARBA00004370"/>
    </source>
</evidence>
<dbReference type="CDD" id="cd21678">
    <property type="entry name" value="SMP_TCB"/>
    <property type="match status" value="1"/>
</dbReference>
<dbReference type="GO" id="GO:0006869">
    <property type="term" value="P:lipid transport"/>
    <property type="evidence" value="ECO:0007669"/>
    <property type="project" value="UniProtKB-KW"/>
</dbReference>
<feature type="region of interest" description="Disordered" evidence="6">
    <location>
        <begin position="1"/>
        <end position="36"/>
    </location>
</feature>
<evidence type="ECO:0000259" key="8">
    <source>
        <dbReference type="PROSITE" id="PS51847"/>
    </source>
</evidence>
<dbReference type="PANTHER" id="PTHR46980">
    <property type="entry name" value="TRICALBIN-1-RELATED"/>
    <property type="match status" value="1"/>
</dbReference>
<keyword evidence="2" id="KW-0813">Transport</keyword>
<keyword evidence="4" id="KW-0446">Lipid-binding</keyword>
<proteinExistence type="predicted"/>